<dbReference type="EMBL" id="BSEV01000004">
    <property type="protein sequence ID" value="GLK09300.1"/>
    <property type="molecule type" value="Genomic_DNA"/>
</dbReference>
<accession>A0A9W6HZL5</accession>
<reference evidence="1" key="2">
    <citation type="submission" date="2023-01" db="EMBL/GenBank/DDBJ databases">
        <authorList>
            <person name="Sun Q."/>
            <person name="Evtushenko L."/>
        </authorList>
    </citation>
    <scope>NUCLEOTIDE SEQUENCE</scope>
    <source>
        <strain evidence="1">VKM Ac-2007</strain>
    </source>
</reference>
<gene>
    <name evidence="1" type="ORF">GCM10017600_27060</name>
</gene>
<evidence type="ECO:0000313" key="1">
    <source>
        <dbReference type="EMBL" id="GLK09300.1"/>
    </source>
</evidence>
<reference evidence="1" key="1">
    <citation type="journal article" date="2014" name="Int. J. Syst. Evol. Microbiol.">
        <title>Complete genome sequence of Corynebacterium casei LMG S-19264T (=DSM 44701T), isolated from a smear-ripened cheese.</title>
        <authorList>
            <consortium name="US DOE Joint Genome Institute (JGI-PGF)"/>
            <person name="Walter F."/>
            <person name="Albersmeier A."/>
            <person name="Kalinowski J."/>
            <person name="Ruckert C."/>
        </authorList>
    </citation>
    <scope>NUCLEOTIDE SEQUENCE</scope>
    <source>
        <strain evidence="1">VKM Ac-2007</strain>
    </source>
</reference>
<organism evidence="1 2">
    <name type="scientific">Streptosporangium carneum</name>
    <dbReference type="NCBI Taxonomy" id="47481"/>
    <lineage>
        <taxon>Bacteria</taxon>
        <taxon>Bacillati</taxon>
        <taxon>Actinomycetota</taxon>
        <taxon>Actinomycetes</taxon>
        <taxon>Streptosporangiales</taxon>
        <taxon>Streptosporangiaceae</taxon>
        <taxon>Streptosporangium</taxon>
    </lineage>
</organism>
<keyword evidence="2" id="KW-1185">Reference proteome</keyword>
<dbReference type="AlphaFoldDB" id="A0A9W6HZL5"/>
<proteinExistence type="predicted"/>
<evidence type="ECO:0000313" key="2">
    <source>
        <dbReference type="Proteomes" id="UP001143474"/>
    </source>
</evidence>
<protein>
    <submittedName>
        <fullName evidence="1">Uncharacterized protein</fullName>
    </submittedName>
</protein>
<dbReference type="Proteomes" id="UP001143474">
    <property type="component" value="Unassembled WGS sequence"/>
</dbReference>
<name>A0A9W6HZL5_9ACTN</name>
<comment type="caution">
    <text evidence="1">The sequence shown here is derived from an EMBL/GenBank/DDBJ whole genome shotgun (WGS) entry which is preliminary data.</text>
</comment>
<sequence>MPALLLALGDDEAGGDVAQAEILLAQVQGHGQHRVVGDDGADVFAAAACRFVAFQGAIADVLSFHLRQGRQHGEHGPGRIVGALQLASEGFQAARSYSARPCRSMAVFLGRAWHSPIWRMRHSRIPRMLTRLRRNLERAPKYLREQLDQSRWDK</sequence>